<gene>
    <name evidence="6" type="primary">6043230</name>
    <name evidence="5" type="ORF">CpipJ_CPIJ010941</name>
</gene>
<reference evidence="6" key="2">
    <citation type="submission" date="2020-05" db="UniProtKB">
        <authorList>
            <consortium name="EnsemblMetazoa"/>
        </authorList>
    </citation>
    <scope>IDENTIFICATION</scope>
    <source>
        <strain evidence="6">JHB</strain>
    </source>
</reference>
<dbReference type="EnsemblMetazoa" id="CPIJ010941-RA">
    <property type="protein sequence ID" value="CPIJ010941-PA"/>
    <property type="gene ID" value="CPIJ010941"/>
</dbReference>
<evidence type="ECO:0000259" key="4">
    <source>
        <dbReference type="Pfam" id="PF22594"/>
    </source>
</evidence>
<evidence type="ECO:0000256" key="3">
    <source>
        <dbReference type="ARBA" id="ARBA00023134"/>
    </source>
</evidence>
<accession>B0WU45</accession>
<sequence length="380" mass="43066">MSAVRKNTLVVDFSVLPERPKLDQVQRFVKTVLGLDSRDFRSIQLHNIRHCVLIEMADPAAAIKTANDHHLKHVFRVNLVTKIAIPVYVDDNTVDVRVHDLPPDMPNNLIAEAMREYGEVLTVRDEVWKNFFTGVPNGVRVLKMKLSKPVPSYVTISKHCSLATHPEQIATCRRCGLKRHVGKSCSEVAKKQQQTKPTIIQPIPFVSTLTDPIVAESQIITPNIDESDELVAPAILTFREKRVLMFDLEYSKTRARNGKADGKFLFETMDGILTPSRPTDKNLHLPLKDVNKISVNKHGIAIVFAPVNLTINIKSVEIHQEALPEAVIVLNHPGRISKEYTPVLDCHTAHIACEFNEIKKKVFRRFRQVLRGFCKVHQVW</sequence>
<dbReference type="VEuPathDB" id="VectorBase:CQUJHB013565"/>
<dbReference type="InterPro" id="IPR009001">
    <property type="entry name" value="Transl_elong_EF1A/Init_IF2_C"/>
</dbReference>
<evidence type="ECO:0000313" key="5">
    <source>
        <dbReference type="EMBL" id="EDS34764.1"/>
    </source>
</evidence>
<dbReference type="KEGG" id="cqu:CpipJ_CPIJ010941"/>
<keyword evidence="3" id="KW-0342">GTP-binding</keyword>
<dbReference type="Pfam" id="PF22594">
    <property type="entry name" value="GTP-eEF1A_C"/>
    <property type="match status" value="1"/>
</dbReference>
<evidence type="ECO:0000313" key="7">
    <source>
        <dbReference type="Proteomes" id="UP000002320"/>
    </source>
</evidence>
<keyword evidence="5" id="KW-0648">Protein biosynthesis</keyword>
<dbReference type="SUPFAM" id="SSF50465">
    <property type="entry name" value="EF-Tu/eEF-1alpha/eIF2-gamma C-terminal domain"/>
    <property type="match status" value="1"/>
</dbReference>
<dbReference type="EMBL" id="DS232100">
    <property type="protein sequence ID" value="EDS34764.1"/>
    <property type="molecule type" value="Genomic_DNA"/>
</dbReference>
<dbReference type="InterPro" id="IPR054696">
    <property type="entry name" value="GTP-eEF1A_C"/>
</dbReference>
<comment type="subcellular location">
    <subcellularLocation>
        <location evidence="1">Cytoplasm</location>
    </subcellularLocation>
</comment>
<keyword evidence="7" id="KW-1185">Reference proteome</keyword>
<dbReference type="GO" id="GO:0005525">
    <property type="term" value="F:GTP binding"/>
    <property type="evidence" value="ECO:0007669"/>
    <property type="project" value="UniProtKB-KW"/>
</dbReference>
<dbReference type="PANTHER" id="PTHR44830">
    <property type="entry name" value="ELONGATION FACTOR 1 ALPHA"/>
    <property type="match status" value="1"/>
</dbReference>
<dbReference type="GO" id="GO:0005737">
    <property type="term" value="C:cytoplasm"/>
    <property type="evidence" value="ECO:0007669"/>
    <property type="project" value="UniProtKB-SubCell"/>
</dbReference>
<evidence type="ECO:0000313" key="6">
    <source>
        <dbReference type="EnsemblMetazoa" id="CPIJ010941-PA"/>
    </source>
</evidence>
<dbReference type="InParanoid" id="B0WU45"/>
<keyword evidence="2" id="KW-0547">Nucleotide-binding</keyword>
<dbReference type="HOGENOM" id="CLU_728162_0_0_1"/>
<proteinExistence type="predicted"/>
<feature type="domain" description="GTP-eEF1A C-terminal" evidence="4">
    <location>
        <begin position="327"/>
        <end position="365"/>
    </location>
</feature>
<protein>
    <submittedName>
        <fullName evidence="5 6">Translation elongation factor EF-1 alpha/Tu</fullName>
    </submittedName>
</protein>
<dbReference type="VEuPathDB" id="VectorBase:CPIJ010941"/>
<dbReference type="GO" id="GO:0003746">
    <property type="term" value="F:translation elongation factor activity"/>
    <property type="evidence" value="ECO:0007669"/>
    <property type="project" value="UniProtKB-KW"/>
</dbReference>
<name>B0WU45_CULQU</name>
<dbReference type="Gene3D" id="2.40.30.10">
    <property type="entry name" value="Translation factors"/>
    <property type="match status" value="1"/>
</dbReference>
<dbReference type="VEuPathDB" id="VectorBase:CQUJHB003739"/>
<dbReference type="OrthoDB" id="7763973at2759"/>
<dbReference type="STRING" id="7176.B0WU45"/>
<reference evidence="5" key="1">
    <citation type="submission" date="2007-03" db="EMBL/GenBank/DDBJ databases">
        <title>Annotation of Culex pipiens quinquefasciatus.</title>
        <authorList>
            <consortium name="The Broad Institute Genome Sequencing Platform"/>
            <person name="Atkinson P.W."/>
            <person name="Hemingway J."/>
            <person name="Christensen B.M."/>
            <person name="Higgs S."/>
            <person name="Kodira C."/>
            <person name="Hannick L."/>
            <person name="Megy K."/>
            <person name="O'Leary S."/>
            <person name="Pearson M."/>
            <person name="Haas B.J."/>
            <person name="Mauceli E."/>
            <person name="Wortman J.R."/>
            <person name="Lee N.H."/>
            <person name="Guigo R."/>
            <person name="Stanke M."/>
            <person name="Alvarado L."/>
            <person name="Amedeo P."/>
            <person name="Antoine C.H."/>
            <person name="Arensburger P."/>
            <person name="Bidwell S.L."/>
            <person name="Crawford M."/>
            <person name="Camaro F."/>
            <person name="Devon K."/>
            <person name="Engels R."/>
            <person name="Hammond M."/>
            <person name="Howarth C."/>
            <person name="Koehrsen M."/>
            <person name="Lawson D."/>
            <person name="Montgomery P."/>
            <person name="Nene V."/>
            <person name="Nusbaum C."/>
            <person name="Puiu D."/>
            <person name="Romero-Severson J."/>
            <person name="Severson D.W."/>
            <person name="Shumway M."/>
            <person name="Sisk P."/>
            <person name="Stolte C."/>
            <person name="Zeng Q."/>
            <person name="Eisenstadt E."/>
            <person name="Fraser-Liggett C."/>
            <person name="Strausberg R."/>
            <person name="Galagan J."/>
            <person name="Birren B."/>
            <person name="Collins F.H."/>
        </authorList>
    </citation>
    <scope>NUCLEOTIDE SEQUENCE [LARGE SCALE GENOMIC DNA]</scope>
    <source>
        <strain evidence="5">JHB</strain>
    </source>
</reference>
<keyword evidence="5" id="KW-0251">Elongation factor</keyword>
<evidence type="ECO:0000256" key="1">
    <source>
        <dbReference type="ARBA" id="ARBA00004496"/>
    </source>
</evidence>
<organism>
    <name type="scientific">Culex quinquefasciatus</name>
    <name type="common">Southern house mosquito</name>
    <name type="synonym">Culex pungens</name>
    <dbReference type="NCBI Taxonomy" id="7176"/>
    <lineage>
        <taxon>Eukaryota</taxon>
        <taxon>Metazoa</taxon>
        <taxon>Ecdysozoa</taxon>
        <taxon>Arthropoda</taxon>
        <taxon>Hexapoda</taxon>
        <taxon>Insecta</taxon>
        <taxon>Pterygota</taxon>
        <taxon>Neoptera</taxon>
        <taxon>Endopterygota</taxon>
        <taxon>Diptera</taxon>
        <taxon>Nematocera</taxon>
        <taxon>Culicoidea</taxon>
        <taxon>Culicidae</taxon>
        <taxon>Culicinae</taxon>
        <taxon>Culicini</taxon>
        <taxon>Culex</taxon>
        <taxon>Culex</taxon>
    </lineage>
</organism>
<dbReference type="PANTHER" id="PTHR44830:SF1">
    <property type="entry name" value="TR-TYPE G DOMAIN-CONTAINING PROTEIN"/>
    <property type="match status" value="1"/>
</dbReference>
<dbReference type="eggNOG" id="KOG0052">
    <property type="taxonomic scope" value="Eukaryota"/>
</dbReference>
<dbReference type="Proteomes" id="UP000002320">
    <property type="component" value="Unassembled WGS sequence"/>
</dbReference>
<evidence type="ECO:0000256" key="2">
    <source>
        <dbReference type="ARBA" id="ARBA00022741"/>
    </source>
</evidence>
<dbReference type="AlphaFoldDB" id="B0WU45"/>